<proteinExistence type="predicted"/>
<accession>A0A7D9N430</accession>
<dbReference type="EMBL" id="CP006811">
    <property type="protein sequence ID" value="AHA96520.1"/>
    <property type="molecule type" value="Genomic_DNA"/>
</dbReference>
<dbReference type="Proteomes" id="UP000018522">
    <property type="component" value="Chromosome"/>
</dbReference>
<organism evidence="1 2">
    <name type="scientific">Lactobacillus johnsonii N6.2</name>
    <dbReference type="NCBI Taxonomy" id="1408186"/>
    <lineage>
        <taxon>Bacteria</taxon>
        <taxon>Bacillati</taxon>
        <taxon>Bacillota</taxon>
        <taxon>Bacilli</taxon>
        <taxon>Lactobacillales</taxon>
        <taxon>Lactobacillaceae</taxon>
        <taxon>Lactobacillus</taxon>
    </lineage>
</organism>
<evidence type="ECO:0008006" key="3">
    <source>
        <dbReference type="Google" id="ProtNLM"/>
    </source>
</evidence>
<gene>
    <name evidence="1" type="ORF">T285_00120</name>
</gene>
<dbReference type="AlphaFoldDB" id="A0A7D9N430"/>
<protein>
    <recommendedName>
        <fullName evidence="3">Type I toxin-antitoxin system Fst family toxin</fullName>
    </recommendedName>
</protein>
<reference evidence="1 2" key="1">
    <citation type="journal article" date="2014" name="Genome Announc.">
        <title>Complete Genome Sequences of Lactobacillus johnsonii Strain N6.2 and Lactobacillus reuteri Strain TD1.</title>
        <authorList>
            <person name="Leonard M.T."/>
            <person name="Valladares R.B."/>
            <person name="Ardissone A."/>
            <person name="Gonzalez C.F."/>
            <person name="Lorca G.L."/>
            <person name="Triplett E.W."/>
        </authorList>
    </citation>
    <scope>NUCLEOTIDE SEQUENCE [LARGE SCALE GENOMIC DNA]</scope>
    <source>
        <strain evidence="1 2">N6.2</strain>
    </source>
</reference>
<evidence type="ECO:0000313" key="1">
    <source>
        <dbReference type="EMBL" id="AHA96520.1"/>
    </source>
</evidence>
<name>A0A7D9N430_LACJH</name>
<sequence length="37" mass="4388">MSLLKDFLTLVVAPILVEIVKSLFDHWLDDRHDNEKH</sequence>
<dbReference type="NCBIfam" id="NF033608">
    <property type="entry name" value="type_I_tox_Fst"/>
    <property type="match status" value="1"/>
</dbReference>
<evidence type="ECO:0000313" key="2">
    <source>
        <dbReference type="Proteomes" id="UP000018522"/>
    </source>
</evidence>
<dbReference type="KEGG" id="ljn:T285_00120"/>